<feature type="region of interest" description="Disordered" evidence="1">
    <location>
        <begin position="301"/>
        <end position="327"/>
    </location>
</feature>
<dbReference type="OrthoDB" id="3219238at2759"/>
<evidence type="ECO:0000313" key="2">
    <source>
        <dbReference type="EMBL" id="KAB5593422.1"/>
    </source>
</evidence>
<sequence>MAVSPVLPDQVFRIALSYLWPVDVSRFARTSKRARHMADLVLYKRNHIATVSHLMSFCQALTCRESAAKALNMVSIDIREPIRIPLPAIAAALLASPNLTHLAVSLLPFEPSPLLYACSPALRELTLTASVPTAALTEFLMMHPNLVSLSLPNQSTDSVVELPPDCIPALASITAPPALVACLVPERPVTHVIISRPVPRPFMADVVESLAASSGPVTSLGIESDQVSLGVMQEITVRLRHLRSLYVKGRYIFRYSLTYSGLLLDMAPLLGRSSALTSVSLIGWPAVRAIPQVILPPPAPNSPPTHLSVSPSTPSASFTPSPSPPPLVEHSVLEDELQVTRTFHSCAKQLREIIFPSGCRWVAKRDDDETTWEPARECHGARMWWTDREIELELAAAQQEAHRIEQLEALRGRGSGRTRKHARRSSPKPSLSDDSEDELDYARIEYGDDADAEGECVDELFESEQGMLLVS</sequence>
<proteinExistence type="predicted"/>
<reference evidence="2 3" key="1">
    <citation type="journal article" date="2019" name="Fungal Biol. Biotechnol.">
        <title>Draft genome sequence of fastidious pathogen Ceratobasidium theobromae, which causes vascular-streak dieback in Theobroma cacao.</title>
        <authorList>
            <person name="Ali S.S."/>
            <person name="Asman A."/>
            <person name="Shao J."/>
            <person name="Firmansyah A.P."/>
            <person name="Susilo A.W."/>
            <person name="Rosmana A."/>
            <person name="McMahon P."/>
            <person name="Junaid M."/>
            <person name="Guest D."/>
            <person name="Kheng T.Y."/>
            <person name="Meinhardt L.W."/>
            <person name="Bailey B.A."/>
        </authorList>
    </citation>
    <scope>NUCLEOTIDE SEQUENCE [LARGE SCALE GENOMIC DNA]</scope>
    <source>
        <strain evidence="2 3">CT2</strain>
    </source>
</reference>
<comment type="caution">
    <text evidence="2">The sequence shown here is derived from an EMBL/GenBank/DDBJ whole genome shotgun (WGS) entry which is preliminary data.</text>
</comment>
<keyword evidence="3" id="KW-1185">Reference proteome</keyword>
<dbReference type="Gene3D" id="3.80.10.10">
    <property type="entry name" value="Ribonuclease Inhibitor"/>
    <property type="match status" value="1"/>
</dbReference>
<evidence type="ECO:0000313" key="3">
    <source>
        <dbReference type="Proteomes" id="UP000383932"/>
    </source>
</evidence>
<feature type="region of interest" description="Disordered" evidence="1">
    <location>
        <begin position="409"/>
        <end position="445"/>
    </location>
</feature>
<dbReference type="AlphaFoldDB" id="A0A5N5QNS6"/>
<protein>
    <submittedName>
        <fullName evidence="2">F-box protein</fullName>
    </submittedName>
</protein>
<evidence type="ECO:0000256" key="1">
    <source>
        <dbReference type="SAM" id="MobiDB-lite"/>
    </source>
</evidence>
<feature type="compositionally biased region" description="Low complexity" evidence="1">
    <location>
        <begin position="308"/>
        <end position="320"/>
    </location>
</feature>
<dbReference type="SUPFAM" id="SSF52047">
    <property type="entry name" value="RNI-like"/>
    <property type="match status" value="1"/>
</dbReference>
<name>A0A5N5QNS6_9AGAM</name>
<organism evidence="2 3">
    <name type="scientific">Ceratobasidium theobromae</name>
    <dbReference type="NCBI Taxonomy" id="1582974"/>
    <lineage>
        <taxon>Eukaryota</taxon>
        <taxon>Fungi</taxon>
        <taxon>Dikarya</taxon>
        <taxon>Basidiomycota</taxon>
        <taxon>Agaricomycotina</taxon>
        <taxon>Agaricomycetes</taxon>
        <taxon>Cantharellales</taxon>
        <taxon>Ceratobasidiaceae</taxon>
        <taxon>Ceratobasidium</taxon>
    </lineage>
</organism>
<feature type="compositionally biased region" description="Basic residues" evidence="1">
    <location>
        <begin position="414"/>
        <end position="426"/>
    </location>
</feature>
<dbReference type="InterPro" id="IPR032675">
    <property type="entry name" value="LRR_dom_sf"/>
</dbReference>
<dbReference type="EMBL" id="SSOP01000038">
    <property type="protein sequence ID" value="KAB5593422.1"/>
    <property type="molecule type" value="Genomic_DNA"/>
</dbReference>
<dbReference type="Proteomes" id="UP000383932">
    <property type="component" value="Unassembled WGS sequence"/>
</dbReference>
<gene>
    <name evidence="2" type="ORF">CTheo_3160</name>
</gene>
<accession>A0A5N5QNS6</accession>